<comment type="caution">
    <text evidence="4">The sequence shown here is derived from an EMBL/GenBank/DDBJ whole genome shotgun (WGS) entry which is preliminary data.</text>
</comment>
<dbReference type="Gene3D" id="1.20.1600.10">
    <property type="entry name" value="Outer membrane efflux proteins (OEP)"/>
    <property type="match status" value="1"/>
</dbReference>
<dbReference type="Proteomes" id="UP001217838">
    <property type="component" value="Unassembled WGS sequence"/>
</dbReference>
<organism evidence="4 5">
    <name type="scientific">Nannocystis radixulma</name>
    <dbReference type="NCBI Taxonomy" id="2995305"/>
    <lineage>
        <taxon>Bacteria</taxon>
        <taxon>Pseudomonadati</taxon>
        <taxon>Myxococcota</taxon>
        <taxon>Polyangia</taxon>
        <taxon>Nannocystales</taxon>
        <taxon>Nannocystaceae</taxon>
        <taxon>Nannocystis</taxon>
    </lineage>
</organism>
<dbReference type="PANTHER" id="PTHR30203">
    <property type="entry name" value="OUTER MEMBRANE CATION EFFLUX PROTEIN"/>
    <property type="match status" value="1"/>
</dbReference>
<reference evidence="4 5" key="1">
    <citation type="submission" date="2022-11" db="EMBL/GenBank/DDBJ databases">
        <title>Minimal conservation of predation-associated metabolite biosynthetic gene clusters underscores biosynthetic potential of Myxococcota including descriptions for ten novel species: Archangium lansinium sp. nov., Myxococcus landrumus sp. nov., Nannocystis bai.</title>
        <authorList>
            <person name="Ahearne A."/>
            <person name="Stevens C."/>
            <person name="Dowd S."/>
        </authorList>
    </citation>
    <scope>NUCLEOTIDE SEQUENCE [LARGE SCALE GENOMIC DNA]</scope>
    <source>
        <strain evidence="4 5">NCELM</strain>
    </source>
</reference>
<evidence type="ECO:0000256" key="1">
    <source>
        <dbReference type="ARBA" id="ARBA00007613"/>
    </source>
</evidence>
<feature type="signal peptide" evidence="3">
    <location>
        <begin position="1"/>
        <end position="31"/>
    </location>
</feature>
<evidence type="ECO:0000313" key="5">
    <source>
        <dbReference type="Proteomes" id="UP001217838"/>
    </source>
</evidence>
<accession>A0ABT5BLX6</accession>
<dbReference type="InterPro" id="IPR010131">
    <property type="entry name" value="MdtP/NodT-like"/>
</dbReference>
<feature type="chain" id="PRO_5046782569" evidence="3">
    <location>
        <begin position="32"/>
        <end position="446"/>
    </location>
</feature>
<keyword evidence="2" id="KW-0175">Coiled coil</keyword>
<dbReference type="PANTHER" id="PTHR30203:SF24">
    <property type="entry name" value="BLR4935 PROTEIN"/>
    <property type="match status" value="1"/>
</dbReference>
<dbReference type="SUPFAM" id="SSF56954">
    <property type="entry name" value="Outer membrane efflux proteins (OEP)"/>
    <property type="match status" value="1"/>
</dbReference>
<dbReference type="EMBL" id="JAQNDN010000027">
    <property type="protein sequence ID" value="MDC0675165.1"/>
    <property type="molecule type" value="Genomic_DNA"/>
</dbReference>
<dbReference type="InterPro" id="IPR003423">
    <property type="entry name" value="OMP_efflux"/>
</dbReference>
<protein>
    <submittedName>
        <fullName evidence="4">TolC family protein</fullName>
    </submittedName>
</protein>
<gene>
    <name evidence="4" type="ORF">POL58_45910</name>
</gene>
<proteinExistence type="inferred from homology"/>
<sequence>MPLLRPRPARRRARAAACVAAATLVWPSDQAAAVPAAAPALAPGPDAVERMDVDAAVAEALRHNLQLLAQTYEVPLARAEVVTARLRLNPTLSLGADHLDLLGTHYDNVNHAGPQEFFVRTDVMLRGGRKRQRRIEVAETGVVVAEQQLRDAVRRLVRDVQCACVDVQYAAAAVELAAINRELYARVIALNEIRVGTGDLARVDLTRAQIAELQARNELRQAQGAQKIAANNLALLLGRTRPAAAIFVTGEMRADAAAYSLTDIRAQALRQRPDLQAARSELRFTEFDVRRQIAEGKVDFSLGVEARRQQGLAGTGNSLGFFFVVPLRLFDRNQGQIERARQQAGQAEQRALAVEQSIRIEAENAHVDYEVARDLLRSFEGGMLAKAEQVLATAEYAYERGEAGLIELIDAQRAFNETRLTYNEARASFAKSLYVIDAVTARESPQ</sequence>
<dbReference type="RefSeq" id="WP_272009980.1">
    <property type="nucleotide sequence ID" value="NZ_JAQNDN010000027.1"/>
</dbReference>
<feature type="coiled-coil region" evidence="2">
    <location>
        <begin position="330"/>
        <end position="357"/>
    </location>
</feature>
<keyword evidence="5" id="KW-1185">Reference proteome</keyword>
<name>A0ABT5BLX6_9BACT</name>
<keyword evidence="3" id="KW-0732">Signal</keyword>
<evidence type="ECO:0000256" key="2">
    <source>
        <dbReference type="SAM" id="Coils"/>
    </source>
</evidence>
<evidence type="ECO:0000256" key="3">
    <source>
        <dbReference type="SAM" id="SignalP"/>
    </source>
</evidence>
<dbReference type="Pfam" id="PF02321">
    <property type="entry name" value="OEP"/>
    <property type="match status" value="2"/>
</dbReference>
<comment type="similarity">
    <text evidence="1">Belongs to the outer membrane factor (OMF) (TC 1.B.17) family.</text>
</comment>
<evidence type="ECO:0000313" key="4">
    <source>
        <dbReference type="EMBL" id="MDC0675165.1"/>
    </source>
</evidence>